<keyword evidence="1" id="KW-0812">Transmembrane</keyword>
<keyword evidence="3" id="KW-0012">Acyltransferase</keyword>
<dbReference type="PANTHER" id="PTHR37312:SF1">
    <property type="entry name" value="MEMBRANE-BOUND ACYLTRANSFERASE YKRP-RELATED"/>
    <property type="match status" value="1"/>
</dbReference>
<feature type="transmembrane region" description="Helical" evidence="1">
    <location>
        <begin position="124"/>
        <end position="143"/>
    </location>
</feature>
<evidence type="ECO:0000259" key="2">
    <source>
        <dbReference type="Pfam" id="PF01757"/>
    </source>
</evidence>
<keyword evidence="3" id="KW-0808">Transferase</keyword>
<organism evidence="4 5">
    <name type="scientific">Parabacteroides johnsonii</name>
    <dbReference type="NCBI Taxonomy" id="387661"/>
    <lineage>
        <taxon>Bacteria</taxon>
        <taxon>Pseudomonadati</taxon>
        <taxon>Bacteroidota</taxon>
        <taxon>Bacteroidia</taxon>
        <taxon>Bacteroidales</taxon>
        <taxon>Tannerellaceae</taxon>
        <taxon>Parabacteroides</taxon>
    </lineage>
</organism>
<feature type="transmembrane region" description="Helical" evidence="1">
    <location>
        <begin position="155"/>
        <end position="174"/>
    </location>
</feature>
<dbReference type="GeneID" id="93407932"/>
<sequence>MIKQKSCHIETLRGIAILLVVLGHVIGSTSEGGMKVANDSFFRYLYDLFVNIRMPLFTVISGWVYALHPVKADNISIFLRKKVRRLLFPMVFVGSLYFLLQYFIPGTNNKMVLPDIWKIYIFPYSIYWYLPALFLVFIGIAICDIRKYLNTISRWYILMIVACLLCYSELTGIIPRSVPNYFAFKNAFYLSPFFLTGVGIVRFKERLSSPVMLKIYLAGLIIGIVLQQMNFFYPHITTFYTKYHLSIIIGILSSSFLVNLKLNNRFFIWLAQYAYTIYLYHGFGTSGGRIILSGIGIQNEFLVFLFAGSIATFCPILVEKVCKKWKISSRLFLGTVPHK</sequence>
<protein>
    <submittedName>
        <fullName evidence="3">Acyltransferase</fullName>
    </submittedName>
</protein>
<evidence type="ECO:0000313" key="5">
    <source>
        <dbReference type="Proteomes" id="UP000195975"/>
    </source>
</evidence>
<reference evidence="5" key="1">
    <citation type="submission" date="2017-04" db="EMBL/GenBank/DDBJ databases">
        <title>Function of individual gut microbiota members based on whole genome sequencing of pure cultures obtained from chicken caecum.</title>
        <authorList>
            <person name="Medvecky M."/>
            <person name="Cejkova D."/>
            <person name="Polansky O."/>
            <person name="Karasova D."/>
            <person name="Kubasova T."/>
            <person name="Cizek A."/>
            <person name="Rychlik I."/>
        </authorList>
    </citation>
    <scope>NUCLEOTIDE SEQUENCE [LARGE SCALE GENOMIC DNA]</scope>
    <source>
        <strain evidence="5">An42</strain>
    </source>
</reference>
<feature type="transmembrane region" description="Helical" evidence="1">
    <location>
        <begin position="301"/>
        <end position="318"/>
    </location>
</feature>
<dbReference type="GO" id="GO:0016747">
    <property type="term" value="F:acyltransferase activity, transferring groups other than amino-acyl groups"/>
    <property type="evidence" value="ECO:0007669"/>
    <property type="project" value="InterPro"/>
</dbReference>
<dbReference type="RefSeq" id="WP_008149566.1">
    <property type="nucleotide sequence ID" value="NZ_CAJLBM010000004.1"/>
</dbReference>
<dbReference type="EMBL" id="NFIJ01000009">
    <property type="protein sequence ID" value="OUO05074.1"/>
    <property type="molecule type" value="Genomic_DNA"/>
</dbReference>
<reference evidence="3" key="3">
    <citation type="submission" date="2023-01" db="EMBL/GenBank/DDBJ databases">
        <title>Exploring GABA producing Bacteroides strains toward improving mental health.</title>
        <authorList>
            <person name="Yousuf B."/>
            <person name="Bouhlel N.E."/>
            <person name="Mottawea W."/>
            <person name="Hammami R."/>
        </authorList>
    </citation>
    <scope>NUCLEOTIDE SEQUENCE</scope>
    <source>
        <strain evidence="3">UO.H1047</strain>
    </source>
</reference>
<feature type="transmembrane region" description="Helical" evidence="1">
    <location>
        <begin position="239"/>
        <end position="259"/>
    </location>
</feature>
<keyword evidence="1" id="KW-0472">Membrane</keyword>
<name>A0A9Q5SRQ0_9BACT</name>
<dbReference type="Pfam" id="PF01757">
    <property type="entry name" value="Acyl_transf_3"/>
    <property type="match status" value="1"/>
</dbReference>
<feature type="transmembrane region" description="Helical" evidence="1">
    <location>
        <begin position="12"/>
        <end position="28"/>
    </location>
</feature>
<dbReference type="EMBL" id="JAQPYX010000040">
    <property type="protein sequence ID" value="MDC7148806.1"/>
    <property type="molecule type" value="Genomic_DNA"/>
</dbReference>
<dbReference type="AlphaFoldDB" id="A0A9Q5SRQ0"/>
<evidence type="ECO:0000313" key="3">
    <source>
        <dbReference type="EMBL" id="MDC7148806.1"/>
    </source>
</evidence>
<keyword evidence="1" id="KW-1133">Transmembrane helix</keyword>
<dbReference type="Proteomes" id="UP000195975">
    <property type="component" value="Unassembled WGS sequence"/>
</dbReference>
<evidence type="ECO:0000313" key="4">
    <source>
        <dbReference type="EMBL" id="OUO05074.1"/>
    </source>
</evidence>
<feature type="transmembrane region" description="Helical" evidence="1">
    <location>
        <begin position="186"/>
        <end position="203"/>
    </location>
</feature>
<feature type="domain" description="Acyltransferase 3" evidence="2">
    <location>
        <begin position="9"/>
        <end position="317"/>
    </location>
</feature>
<dbReference type="PANTHER" id="PTHR37312">
    <property type="entry name" value="MEMBRANE-BOUND ACYLTRANSFERASE YKRP-RELATED"/>
    <property type="match status" value="1"/>
</dbReference>
<feature type="transmembrane region" description="Helical" evidence="1">
    <location>
        <begin position="86"/>
        <end position="104"/>
    </location>
</feature>
<dbReference type="Proteomes" id="UP001213646">
    <property type="component" value="Unassembled WGS sequence"/>
</dbReference>
<comment type="caution">
    <text evidence="4">The sequence shown here is derived from an EMBL/GenBank/DDBJ whole genome shotgun (WGS) entry which is preliminary data.</text>
</comment>
<feature type="transmembrane region" description="Helical" evidence="1">
    <location>
        <begin position="215"/>
        <end position="233"/>
    </location>
</feature>
<feature type="transmembrane region" description="Helical" evidence="1">
    <location>
        <begin position="48"/>
        <end position="66"/>
    </location>
</feature>
<evidence type="ECO:0000256" key="1">
    <source>
        <dbReference type="SAM" id="Phobius"/>
    </source>
</evidence>
<reference evidence="4" key="2">
    <citation type="journal article" date="2018" name="BMC Genomics">
        <title>Whole genome sequencing and function prediction of 133 gut anaerobes isolated from chicken caecum in pure cultures.</title>
        <authorList>
            <person name="Medvecky M."/>
            <person name="Cejkova D."/>
            <person name="Polansky O."/>
            <person name="Karasova D."/>
            <person name="Kubasova T."/>
            <person name="Cizek A."/>
            <person name="Rychlik I."/>
        </authorList>
    </citation>
    <scope>NUCLEOTIDE SEQUENCE</scope>
    <source>
        <strain evidence="4">An42</strain>
    </source>
</reference>
<gene>
    <name evidence="4" type="ORF">B5F96_10135</name>
    <name evidence="3" type="ORF">PQG89_05095</name>
</gene>
<dbReference type="InterPro" id="IPR052734">
    <property type="entry name" value="Nod_factor_acetyltransferase"/>
</dbReference>
<proteinExistence type="predicted"/>
<dbReference type="InterPro" id="IPR002656">
    <property type="entry name" value="Acyl_transf_3_dom"/>
</dbReference>
<feature type="transmembrane region" description="Helical" evidence="1">
    <location>
        <begin position="266"/>
        <end position="281"/>
    </location>
</feature>
<accession>A0A9Q5SRQ0</accession>